<dbReference type="PANTHER" id="PTHR43806:SF11">
    <property type="entry name" value="CEREVISIN-RELATED"/>
    <property type="match status" value="1"/>
</dbReference>
<organism evidence="9 10">
    <name type="scientific">Glycomyces luteolus</name>
    <dbReference type="NCBI Taxonomy" id="2670330"/>
    <lineage>
        <taxon>Bacteria</taxon>
        <taxon>Bacillati</taxon>
        <taxon>Actinomycetota</taxon>
        <taxon>Actinomycetes</taxon>
        <taxon>Glycomycetales</taxon>
        <taxon>Glycomycetaceae</taxon>
        <taxon>Glycomyces</taxon>
    </lineage>
</organism>
<evidence type="ECO:0000313" key="9">
    <source>
        <dbReference type="EMBL" id="MDA1362447.1"/>
    </source>
</evidence>
<evidence type="ECO:0000256" key="4">
    <source>
        <dbReference type="ARBA" id="ARBA00022825"/>
    </source>
</evidence>
<comment type="similarity">
    <text evidence="1 5">Belongs to the peptidase S8 family.</text>
</comment>
<dbReference type="PRINTS" id="PR00723">
    <property type="entry name" value="SUBTILISIN"/>
</dbReference>
<evidence type="ECO:0000259" key="8">
    <source>
        <dbReference type="Pfam" id="PF00082"/>
    </source>
</evidence>
<evidence type="ECO:0000256" key="7">
    <source>
        <dbReference type="SAM" id="Phobius"/>
    </source>
</evidence>
<dbReference type="RefSeq" id="WP_270112527.1">
    <property type="nucleotide sequence ID" value="NZ_JAPZVP010000023.1"/>
</dbReference>
<dbReference type="InterPro" id="IPR000209">
    <property type="entry name" value="Peptidase_S8/S53_dom"/>
</dbReference>
<dbReference type="GO" id="GO:0006508">
    <property type="term" value="P:proteolysis"/>
    <property type="evidence" value="ECO:0007669"/>
    <property type="project" value="UniProtKB-KW"/>
</dbReference>
<proteinExistence type="inferred from homology"/>
<feature type="active site" description="Charge relay system" evidence="5">
    <location>
        <position position="38"/>
    </location>
</feature>
<feature type="active site" description="Charge relay system" evidence="5">
    <location>
        <position position="68"/>
    </location>
</feature>
<evidence type="ECO:0000256" key="6">
    <source>
        <dbReference type="SAM" id="MobiDB-lite"/>
    </source>
</evidence>
<dbReference type="GO" id="GO:0004252">
    <property type="term" value="F:serine-type endopeptidase activity"/>
    <property type="evidence" value="ECO:0007669"/>
    <property type="project" value="UniProtKB-UniRule"/>
</dbReference>
<feature type="compositionally biased region" description="Low complexity" evidence="6">
    <location>
        <begin position="400"/>
        <end position="414"/>
    </location>
</feature>
<reference evidence="9" key="1">
    <citation type="submission" date="2022-12" db="EMBL/GenBank/DDBJ databases">
        <title>Gycomyces niveus sp.nov.,a novel actinomycete isolated from soil in Shouguan.</title>
        <authorList>
            <person name="Yang X."/>
        </authorList>
    </citation>
    <scope>NUCLEOTIDE SEQUENCE</scope>
    <source>
        <strain evidence="9">NEAU-A15</strain>
    </source>
</reference>
<feature type="active site" description="Charge relay system" evidence="5">
    <location>
        <position position="237"/>
    </location>
</feature>
<protein>
    <submittedName>
        <fullName evidence="9">S8 family serine peptidase</fullName>
    </submittedName>
</protein>
<feature type="region of interest" description="Disordered" evidence="6">
    <location>
        <begin position="394"/>
        <end position="464"/>
    </location>
</feature>
<feature type="region of interest" description="Disordered" evidence="6">
    <location>
        <begin position="295"/>
        <end position="346"/>
    </location>
</feature>
<feature type="transmembrane region" description="Helical" evidence="7">
    <location>
        <begin position="355"/>
        <end position="375"/>
    </location>
</feature>
<feature type="compositionally biased region" description="Low complexity" evidence="6">
    <location>
        <begin position="310"/>
        <end position="321"/>
    </location>
</feature>
<dbReference type="InterPro" id="IPR050131">
    <property type="entry name" value="Peptidase_S8_subtilisin-like"/>
</dbReference>
<dbReference type="SUPFAM" id="SSF52743">
    <property type="entry name" value="Subtilisin-like"/>
    <property type="match status" value="1"/>
</dbReference>
<keyword evidence="7" id="KW-1133">Transmembrane helix</keyword>
<name>A0A9X3PEW6_9ACTN</name>
<keyword evidence="10" id="KW-1185">Reference proteome</keyword>
<feature type="compositionally biased region" description="Low complexity" evidence="6">
    <location>
        <begin position="431"/>
        <end position="442"/>
    </location>
</feature>
<dbReference type="AlphaFoldDB" id="A0A9X3PEW6"/>
<keyword evidence="7" id="KW-0472">Membrane</keyword>
<dbReference type="EMBL" id="JAPZVP010000023">
    <property type="protein sequence ID" value="MDA1362447.1"/>
    <property type="molecule type" value="Genomic_DNA"/>
</dbReference>
<feature type="domain" description="Peptidase S8/S53" evidence="8">
    <location>
        <begin position="29"/>
        <end position="284"/>
    </location>
</feature>
<dbReference type="Gene3D" id="3.40.50.200">
    <property type="entry name" value="Peptidase S8/S53 domain"/>
    <property type="match status" value="1"/>
</dbReference>
<dbReference type="InterPro" id="IPR023827">
    <property type="entry name" value="Peptidase_S8_Asp-AS"/>
</dbReference>
<dbReference type="InterPro" id="IPR036852">
    <property type="entry name" value="Peptidase_S8/S53_dom_sf"/>
</dbReference>
<keyword evidence="3 5" id="KW-0378">Hydrolase</keyword>
<accession>A0A9X3PEW6</accession>
<dbReference type="PROSITE" id="PS00136">
    <property type="entry name" value="SUBTILASE_ASP"/>
    <property type="match status" value="1"/>
</dbReference>
<keyword evidence="7" id="KW-0812">Transmembrane</keyword>
<evidence type="ECO:0000313" key="10">
    <source>
        <dbReference type="Proteomes" id="UP001146067"/>
    </source>
</evidence>
<evidence type="ECO:0000256" key="3">
    <source>
        <dbReference type="ARBA" id="ARBA00022801"/>
    </source>
</evidence>
<evidence type="ECO:0000256" key="2">
    <source>
        <dbReference type="ARBA" id="ARBA00022670"/>
    </source>
</evidence>
<dbReference type="PROSITE" id="PS51892">
    <property type="entry name" value="SUBTILASE"/>
    <property type="match status" value="1"/>
</dbReference>
<dbReference type="InterPro" id="IPR015500">
    <property type="entry name" value="Peptidase_S8_subtilisin-rel"/>
</dbReference>
<evidence type="ECO:0000256" key="5">
    <source>
        <dbReference type="PROSITE-ProRule" id="PRU01240"/>
    </source>
</evidence>
<dbReference type="Proteomes" id="UP001146067">
    <property type="component" value="Unassembled WGS sequence"/>
</dbReference>
<evidence type="ECO:0000256" key="1">
    <source>
        <dbReference type="ARBA" id="ARBA00011073"/>
    </source>
</evidence>
<dbReference type="PANTHER" id="PTHR43806">
    <property type="entry name" value="PEPTIDASE S8"/>
    <property type="match status" value="1"/>
</dbReference>
<dbReference type="Pfam" id="PF00082">
    <property type="entry name" value="Peptidase_S8"/>
    <property type="match status" value="1"/>
</dbReference>
<keyword evidence="2 5" id="KW-0645">Protease</keyword>
<keyword evidence="4 5" id="KW-0720">Serine protease</keyword>
<sequence>MAQDDTITTENAWVTDLLQAPAAWETTKGKGITVAVLDTGIGEHPFFEDKDILDGHSVFDNGDGTAWHDTHGHGSAVAAGVLLAAPEATIMPIQMDAGGSEDVGLGDGALGSEDFEAFRWAVDNGADVLVFPWVLTGAETVFTGEYLETLQYVIDKGAIVVAGAGNDPAEMVGYPARIPGVVAVTGTDQSGNIWYENTTTGPEVAVAAPAHAMTVPMPQDESTGVTELYREIGGGTSVGSGLVGGVAALTWASHPDLDASNVIQRLIQTAGDGTGTRSEDAGYGLVNADQAVHAEDVEEVSENPLGYPMGEAGASGASPDDGGSEEPAETGAAGESGGPAAGGAEANKESNLSNIIVIAAAVVLIGAAVAVWLVLRGRGKKNAAVAEAVALNSNNGPVPGGYQQPPAMQQQYGGPPMGGGQGYGAPPPGPQGYSSPPRGQQGFNAPPAGGDQGTPWRPSDPNRQ</sequence>
<gene>
    <name evidence="9" type="ORF">O1R50_22675</name>
</gene>
<comment type="caution">
    <text evidence="9">The sequence shown here is derived from an EMBL/GenBank/DDBJ whole genome shotgun (WGS) entry which is preliminary data.</text>
</comment>